<dbReference type="Proteomes" id="UP000326877">
    <property type="component" value="Unassembled WGS sequence"/>
</dbReference>
<dbReference type="GO" id="GO:0005737">
    <property type="term" value="C:cytoplasm"/>
    <property type="evidence" value="ECO:0007669"/>
    <property type="project" value="InterPro"/>
</dbReference>
<keyword evidence="6" id="KW-0460">Magnesium</keyword>
<keyword evidence="5" id="KW-0378">Hydrolase</keyword>
<dbReference type="GO" id="GO:0000287">
    <property type="term" value="F:magnesium ion binding"/>
    <property type="evidence" value="ECO:0007669"/>
    <property type="project" value="InterPro"/>
</dbReference>
<dbReference type="EC" id="3.6.1.1" evidence="3"/>
<dbReference type="Gene3D" id="3.90.80.10">
    <property type="entry name" value="Inorganic pyrophosphatase"/>
    <property type="match status" value="2"/>
</dbReference>
<evidence type="ECO:0000256" key="6">
    <source>
        <dbReference type="ARBA" id="ARBA00022842"/>
    </source>
</evidence>
<reference evidence="7" key="1">
    <citation type="submission" date="2019-04" db="EMBL/GenBank/DDBJ databases">
        <title>Friends and foes A comparative genomics studyof 23 Aspergillus species from section Flavi.</title>
        <authorList>
            <consortium name="DOE Joint Genome Institute"/>
            <person name="Kjaerbolling I."/>
            <person name="Vesth T."/>
            <person name="Frisvad J.C."/>
            <person name="Nybo J.L."/>
            <person name="Theobald S."/>
            <person name="Kildgaard S."/>
            <person name="Isbrandt T."/>
            <person name="Kuo A."/>
            <person name="Sato A."/>
            <person name="Lyhne E.K."/>
            <person name="Kogle M.E."/>
            <person name="Wiebenga A."/>
            <person name="Kun R.S."/>
            <person name="Lubbers R.J."/>
            <person name="Makela M.R."/>
            <person name="Barry K."/>
            <person name="Chovatia M."/>
            <person name="Clum A."/>
            <person name="Daum C."/>
            <person name="Haridas S."/>
            <person name="He G."/>
            <person name="LaButti K."/>
            <person name="Lipzen A."/>
            <person name="Mondo S."/>
            <person name="Riley R."/>
            <person name="Salamov A."/>
            <person name="Simmons B.A."/>
            <person name="Magnuson J.K."/>
            <person name="Henrissat B."/>
            <person name="Mortensen U.H."/>
            <person name="Larsen T.O."/>
            <person name="Devries R.P."/>
            <person name="Grigoriev I.V."/>
            <person name="Machida M."/>
            <person name="Baker S.E."/>
            <person name="Andersen M.R."/>
        </authorList>
    </citation>
    <scope>NUCLEOTIDE SEQUENCE [LARGE SCALE GENOMIC DNA]</scope>
    <source>
        <strain evidence="7">IBT 14317</strain>
    </source>
</reference>
<dbReference type="Pfam" id="PF00719">
    <property type="entry name" value="Pyrophosphatase"/>
    <property type="match status" value="1"/>
</dbReference>
<proteinExistence type="inferred from homology"/>
<dbReference type="EMBL" id="ML735223">
    <property type="protein sequence ID" value="KAE8394427.1"/>
    <property type="molecule type" value="Genomic_DNA"/>
</dbReference>
<comment type="cofactor">
    <cofactor evidence="1">
        <name>Mg(2+)</name>
        <dbReference type="ChEBI" id="CHEBI:18420"/>
    </cofactor>
</comment>
<dbReference type="GO" id="GO:0006796">
    <property type="term" value="P:phosphate-containing compound metabolic process"/>
    <property type="evidence" value="ECO:0007669"/>
    <property type="project" value="InterPro"/>
</dbReference>
<dbReference type="GO" id="GO:0004427">
    <property type="term" value="F:inorganic diphosphate phosphatase activity"/>
    <property type="evidence" value="ECO:0007669"/>
    <property type="project" value="UniProtKB-EC"/>
</dbReference>
<evidence type="ECO:0000256" key="1">
    <source>
        <dbReference type="ARBA" id="ARBA00001946"/>
    </source>
</evidence>
<evidence type="ECO:0000256" key="3">
    <source>
        <dbReference type="ARBA" id="ARBA00012146"/>
    </source>
</evidence>
<comment type="similarity">
    <text evidence="2">Belongs to the PPase family.</text>
</comment>
<evidence type="ECO:0000256" key="4">
    <source>
        <dbReference type="ARBA" id="ARBA00022723"/>
    </source>
</evidence>
<accession>A0A5N7CKT0</accession>
<gene>
    <name evidence="7" type="ORF">BDV23DRAFT_169472</name>
</gene>
<dbReference type="SUPFAM" id="SSF50324">
    <property type="entry name" value="Inorganic pyrophosphatase"/>
    <property type="match status" value="1"/>
</dbReference>
<organism evidence="7">
    <name type="scientific">Petromyces alliaceus</name>
    <name type="common">Aspergillus alliaceus</name>
    <dbReference type="NCBI Taxonomy" id="209559"/>
    <lineage>
        <taxon>Eukaryota</taxon>
        <taxon>Fungi</taxon>
        <taxon>Dikarya</taxon>
        <taxon>Ascomycota</taxon>
        <taxon>Pezizomycotina</taxon>
        <taxon>Eurotiomycetes</taxon>
        <taxon>Eurotiomycetidae</taxon>
        <taxon>Eurotiales</taxon>
        <taxon>Aspergillaceae</taxon>
        <taxon>Aspergillus</taxon>
        <taxon>Aspergillus subgen. Circumdati</taxon>
    </lineage>
</organism>
<protein>
    <recommendedName>
        <fullName evidence="3">inorganic diphosphatase</fullName>
        <ecNumber evidence="3">3.6.1.1</ecNumber>
    </recommendedName>
</protein>
<evidence type="ECO:0000313" key="7">
    <source>
        <dbReference type="EMBL" id="KAE8394427.1"/>
    </source>
</evidence>
<dbReference type="InterPro" id="IPR008162">
    <property type="entry name" value="Pyrophosphatase"/>
</dbReference>
<dbReference type="OrthoDB" id="1608002at2759"/>
<evidence type="ECO:0000256" key="2">
    <source>
        <dbReference type="ARBA" id="ARBA00006220"/>
    </source>
</evidence>
<keyword evidence="4" id="KW-0479">Metal-binding</keyword>
<dbReference type="AlphaFoldDB" id="A0A5N7CKT0"/>
<dbReference type="PANTHER" id="PTHR10286">
    <property type="entry name" value="INORGANIC PYROPHOSPHATASE"/>
    <property type="match status" value="1"/>
</dbReference>
<sequence>MCNDIPQCEPEGDCLLFERNGQALSPWKDIPLFPDCEIQIINMIFEMHQKKPCAMEELHNPIKDDAVQSKRRHILIWESPDEIDAQTGIPGDDDPQLGALAVIDEGQTDWKIIAIDVNDRIASKLSDVNDKWYQRYKVPEGKKENIIALGGELKTLHFALGLIEWCHVSWQEYSKGLSVRNLGYGFLK</sequence>
<name>A0A5N7CKT0_PETAA</name>
<dbReference type="InterPro" id="IPR036649">
    <property type="entry name" value="Pyrophosphatase_sf"/>
</dbReference>
<evidence type="ECO:0000256" key="5">
    <source>
        <dbReference type="ARBA" id="ARBA00022801"/>
    </source>
</evidence>